<evidence type="ECO:0000313" key="2">
    <source>
        <dbReference type="Proteomes" id="UP001143856"/>
    </source>
</evidence>
<reference evidence="1" key="1">
    <citation type="submission" date="2022-10" db="EMBL/GenBank/DDBJ databases">
        <title>Genome Sequence of Xylaria curta.</title>
        <authorList>
            <person name="Buettner E."/>
        </authorList>
    </citation>
    <scope>NUCLEOTIDE SEQUENCE</scope>
    <source>
        <strain evidence="1">Babe10</strain>
    </source>
</reference>
<dbReference type="Proteomes" id="UP001143856">
    <property type="component" value="Unassembled WGS sequence"/>
</dbReference>
<protein>
    <submittedName>
        <fullName evidence="1">Uncharacterized protein</fullName>
    </submittedName>
</protein>
<name>A0ACC1P774_9PEZI</name>
<comment type="caution">
    <text evidence="1">The sequence shown here is derived from an EMBL/GenBank/DDBJ whole genome shotgun (WGS) entry which is preliminary data.</text>
</comment>
<keyword evidence="2" id="KW-1185">Reference proteome</keyword>
<proteinExistence type="predicted"/>
<organism evidence="1 2">
    <name type="scientific">Xylaria curta</name>
    <dbReference type="NCBI Taxonomy" id="42375"/>
    <lineage>
        <taxon>Eukaryota</taxon>
        <taxon>Fungi</taxon>
        <taxon>Dikarya</taxon>
        <taxon>Ascomycota</taxon>
        <taxon>Pezizomycotina</taxon>
        <taxon>Sordariomycetes</taxon>
        <taxon>Xylariomycetidae</taxon>
        <taxon>Xylariales</taxon>
        <taxon>Xylariaceae</taxon>
        <taxon>Xylaria</taxon>
    </lineage>
</organism>
<accession>A0ACC1P774</accession>
<evidence type="ECO:0000313" key="1">
    <source>
        <dbReference type="EMBL" id="KAJ2986779.1"/>
    </source>
</evidence>
<sequence length="138" mass="15012">MTKSWAKLLAIPALLAGAAQALHFTNVIPVESYYEIGSEFVLQWEPEARTDGFKLDVFSFLGTPILVSPNGGPLGGPIYDYQSQTVLLGNDVKFNAGNFTWVVAPISGRTGAEWYYSFGASWQYGSTSPRAFHLKAAS</sequence>
<gene>
    <name evidence="1" type="ORF">NUW58_g4866</name>
</gene>
<dbReference type="EMBL" id="JAPDGR010000895">
    <property type="protein sequence ID" value="KAJ2986779.1"/>
    <property type="molecule type" value="Genomic_DNA"/>
</dbReference>